<protein>
    <submittedName>
        <fullName evidence="1">Uncharacterized protein</fullName>
    </submittedName>
</protein>
<name>A0A0A9ELV7_ARUDO</name>
<sequence length="36" mass="4163">MSRIIVERILNKEIARMLVLPSHLHQLISQTINVVP</sequence>
<proteinExistence type="predicted"/>
<organism evidence="1">
    <name type="scientific">Arundo donax</name>
    <name type="common">Giant reed</name>
    <name type="synonym">Donax arundinaceus</name>
    <dbReference type="NCBI Taxonomy" id="35708"/>
    <lineage>
        <taxon>Eukaryota</taxon>
        <taxon>Viridiplantae</taxon>
        <taxon>Streptophyta</taxon>
        <taxon>Embryophyta</taxon>
        <taxon>Tracheophyta</taxon>
        <taxon>Spermatophyta</taxon>
        <taxon>Magnoliopsida</taxon>
        <taxon>Liliopsida</taxon>
        <taxon>Poales</taxon>
        <taxon>Poaceae</taxon>
        <taxon>PACMAD clade</taxon>
        <taxon>Arundinoideae</taxon>
        <taxon>Arundineae</taxon>
        <taxon>Arundo</taxon>
    </lineage>
</organism>
<dbReference type="AlphaFoldDB" id="A0A0A9ELV7"/>
<reference evidence="1" key="1">
    <citation type="submission" date="2014-09" db="EMBL/GenBank/DDBJ databases">
        <authorList>
            <person name="Magalhaes I.L.F."/>
            <person name="Oliveira U."/>
            <person name="Santos F.R."/>
            <person name="Vidigal T.H.D.A."/>
            <person name="Brescovit A.D."/>
            <person name="Santos A.J."/>
        </authorList>
    </citation>
    <scope>NUCLEOTIDE SEQUENCE</scope>
    <source>
        <tissue evidence="1">Shoot tissue taken approximately 20 cm above the soil surface</tissue>
    </source>
</reference>
<evidence type="ECO:0000313" key="1">
    <source>
        <dbReference type="EMBL" id="JAE01072.1"/>
    </source>
</evidence>
<reference evidence="1" key="2">
    <citation type="journal article" date="2015" name="Data Brief">
        <title>Shoot transcriptome of the giant reed, Arundo donax.</title>
        <authorList>
            <person name="Barrero R.A."/>
            <person name="Guerrero F.D."/>
            <person name="Moolhuijzen P."/>
            <person name="Goolsby J.A."/>
            <person name="Tidwell J."/>
            <person name="Bellgard S.E."/>
            <person name="Bellgard M.I."/>
        </authorList>
    </citation>
    <scope>NUCLEOTIDE SEQUENCE</scope>
    <source>
        <tissue evidence="1">Shoot tissue taken approximately 20 cm above the soil surface</tissue>
    </source>
</reference>
<accession>A0A0A9ELV7</accession>
<dbReference type="EMBL" id="GBRH01196824">
    <property type="protein sequence ID" value="JAE01072.1"/>
    <property type="molecule type" value="Transcribed_RNA"/>
</dbReference>